<organism evidence="1 2">
    <name type="scientific">Mycolicibacterium flavescens</name>
    <name type="common">Mycobacterium flavescens</name>
    <dbReference type="NCBI Taxonomy" id="1776"/>
    <lineage>
        <taxon>Bacteria</taxon>
        <taxon>Bacillati</taxon>
        <taxon>Actinomycetota</taxon>
        <taxon>Actinomycetes</taxon>
        <taxon>Mycobacteriales</taxon>
        <taxon>Mycobacteriaceae</taxon>
        <taxon>Mycolicibacterium</taxon>
    </lineage>
</organism>
<keyword evidence="2" id="KW-1185">Reference proteome</keyword>
<proteinExistence type="predicted"/>
<sequence length="171" mass="18709">MNILPAVLAVVQTLVVEADLRLVVAHVDVRLPETVGHEDLGSRRGEAVVDEDQPDACLLRRLRTTVHQRQCNTRAWQTSCPGVALRERHDLGSGQSGGSCQRVEVSHRAVAGEVAGQIEGGSQRCRHGQAVDELDVIGVDPLVSDHNSLRWTSVLPQHLNRRSRVDVARTV</sequence>
<name>A0A1E3REC8_MYCFV</name>
<accession>A0A1E3REC8</accession>
<dbReference type="Proteomes" id="UP000094053">
    <property type="component" value="Unassembled WGS sequence"/>
</dbReference>
<evidence type="ECO:0000313" key="1">
    <source>
        <dbReference type="EMBL" id="ODQ88213.1"/>
    </source>
</evidence>
<gene>
    <name evidence="1" type="ORF">BHQ18_20440</name>
</gene>
<dbReference type="AlphaFoldDB" id="A0A1E3REC8"/>
<evidence type="ECO:0000313" key="2">
    <source>
        <dbReference type="Proteomes" id="UP000094053"/>
    </source>
</evidence>
<dbReference type="EMBL" id="MIHA01000016">
    <property type="protein sequence ID" value="ODQ88213.1"/>
    <property type="molecule type" value="Genomic_DNA"/>
</dbReference>
<protein>
    <submittedName>
        <fullName evidence="1">Uncharacterized protein</fullName>
    </submittedName>
</protein>
<comment type="caution">
    <text evidence="1">The sequence shown here is derived from an EMBL/GenBank/DDBJ whole genome shotgun (WGS) entry which is preliminary data.</text>
</comment>
<reference evidence="2" key="1">
    <citation type="submission" date="2016-09" db="EMBL/GenBank/DDBJ databases">
        <authorList>
            <person name="Greninger A.L."/>
            <person name="Jerome K.R."/>
            <person name="Mcnair B."/>
            <person name="Wallis C."/>
            <person name="Fang F."/>
        </authorList>
    </citation>
    <scope>NUCLEOTIDE SEQUENCE [LARGE SCALE GENOMIC DNA]</scope>
    <source>
        <strain evidence="2">M6</strain>
    </source>
</reference>